<dbReference type="Pfam" id="PF07727">
    <property type="entry name" value="RVT_2"/>
    <property type="match status" value="1"/>
</dbReference>
<sequence length="234" mass="26952">MSNQMVESCISEENVESDAAPSIHQASVEMDEGSEYDNTDDEVFEARQPTATKGPSTRVQKNHPHDLIIGQPDCGVTTRSREVVSNSCFVEPKNEKEALKDEFWINAMQEKLTQFERNFIDPNQPNHVYKLKKALYGLKQAPKAWYERLTEFLVSHGYRKGGNDKKLFVREQEGKLLIAQIYVDDIVFGGMTRQMVEHIVKQMQTEFEMSMVSELTYFLGLQIKQMEDTIFITQ</sequence>
<evidence type="ECO:0000256" key="1">
    <source>
        <dbReference type="SAM" id="MobiDB-lite"/>
    </source>
</evidence>
<feature type="region of interest" description="Disordered" evidence="1">
    <location>
        <begin position="1"/>
        <end position="25"/>
    </location>
</feature>
<dbReference type="InterPro" id="IPR043502">
    <property type="entry name" value="DNA/RNA_pol_sf"/>
</dbReference>
<dbReference type="Proteomes" id="UP000265520">
    <property type="component" value="Unassembled WGS sequence"/>
</dbReference>
<protein>
    <submittedName>
        <fullName evidence="3">Gag-pol polyprotein</fullName>
    </submittedName>
</protein>
<dbReference type="SUPFAM" id="SSF56672">
    <property type="entry name" value="DNA/RNA polymerases"/>
    <property type="match status" value="1"/>
</dbReference>
<dbReference type="EMBL" id="LXQA010053845">
    <property type="protein sequence ID" value="MCI03962.1"/>
    <property type="molecule type" value="Genomic_DNA"/>
</dbReference>
<evidence type="ECO:0000313" key="4">
    <source>
        <dbReference type="Proteomes" id="UP000265520"/>
    </source>
</evidence>
<feature type="non-terminal residue" evidence="3">
    <location>
        <position position="234"/>
    </location>
</feature>
<feature type="domain" description="Reverse transcriptase Ty1/copia-type" evidence="2">
    <location>
        <begin position="119"/>
        <end position="233"/>
    </location>
</feature>
<comment type="caution">
    <text evidence="3">The sequence shown here is derived from an EMBL/GenBank/DDBJ whole genome shotgun (WGS) entry which is preliminary data.</text>
</comment>
<reference evidence="3 4" key="1">
    <citation type="journal article" date="2018" name="Front. Plant Sci.">
        <title>Red Clover (Trifolium pratense) and Zigzag Clover (T. medium) - A Picture of Genomic Similarities and Differences.</title>
        <authorList>
            <person name="Dluhosova J."/>
            <person name="Istvanek J."/>
            <person name="Nedelnik J."/>
            <person name="Repkova J."/>
        </authorList>
    </citation>
    <scope>NUCLEOTIDE SEQUENCE [LARGE SCALE GENOMIC DNA]</scope>
    <source>
        <strain evidence="4">cv. 10/8</strain>
        <tissue evidence="3">Leaf</tissue>
    </source>
</reference>
<dbReference type="InterPro" id="IPR013103">
    <property type="entry name" value="RVT_2"/>
</dbReference>
<name>A0A392NWZ1_9FABA</name>
<accession>A0A392NWZ1</accession>
<dbReference type="AlphaFoldDB" id="A0A392NWZ1"/>
<keyword evidence="4" id="KW-1185">Reference proteome</keyword>
<proteinExistence type="predicted"/>
<gene>
    <name evidence="3" type="ORF">A2U01_0025003</name>
</gene>
<organism evidence="3 4">
    <name type="scientific">Trifolium medium</name>
    <dbReference type="NCBI Taxonomy" id="97028"/>
    <lineage>
        <taxon>Eukaryota</taxon>
        <taxon>Viridiplantae</taxon>
        <taxon>Streptophyta</taxon>
        <taxon>Embryophyta</taxon>
        <taxon>Tracheophyta</taxon>
        <taxon>Spermatophyta</taxon>
        <taxon>Magnoliopsida</taxon>
        <taxon>eudicotyledons</taxon>
        <taxon>Gunneridae</taxon>
        <taxon>Pentapetalae</taxon>
        <taxon>rosids</taxon>
        <taxon>fabids</taxon>
        <taxon>Fabales</taxon>
        <taxon>Fabaceae</taxon>
        <taxon>Papilionoideae</taxon>
        <taxon>50 kb inversion clade</taxon>
        <taxon>NPAAA clade</taxon>
        <taxon>Hologalegina</taxon>
        <taxon>IRL clade</taxon>
        <taxon>Trifolieae</taxon>
        <taxon>Trifolium</taxon>
    </lineage>
</organism>
<evidence type="ECO:0000313" key="3">
    <source>
        <dbReference type="EMBL" id="MCI03962.1"/>
    </source>
</evidence>
<evidence type="ECO:0000259" key="2">
    <source>
        <dbReference type="Pfam" id="PF07727"/>
    </source>
</evidence>